<reference evidence="2" key="1">
    <citation type="journal article" date="2021" name="New Phytol.">
        <title>Evolutionary innovations through gain and loss of genes in the ectomycorrhizal Boletales.</title>
        <authorList>
            <person name="Wu G."/>
            <person name="Miyauchi S."/>
            <person name="Morin E."/>
            <person name="Kuo A."/>
            <person name="Drula E."/>
            <person name="Varga T."/>
            <person name="Kohler A."/>
            <person name="Feng B."/>
            <person name="Cao Y."/>
            <person name="Lipzen A."/>
            <person name="Daum C."/>
            <person name="Hundley H."/>
            <person name="Pangilinan J."/>
            <person name="Johnson J."/>
            <person name="Barry K."/>
            <person name="LaButti K."/>
            <person name="Ng V."/>
            <person name="Ahrendt S."/>
            <person name="Min B."/>
            <person name="Choi I.G."/>
            <person name="Park H."/>
            <person name="Plett J.M."/>
            <person name="Magnuson J."/>
            <person name="Spatafora J.W."/>
            <person name="Nagy L.G."/>
            <person name="Henrissat B."/>
            <person name="Grigoriev I.V."/>
            <person name="Yang Z.L."/>
            <person name="Xu J."/>
            <person name="Martin F.M."/>
        </authorList>
    </citation>
    <scope>NUCLEOTIDE SEQUENCE</scope>
    <source>
        <strain evidence="2">KKN 215</strain>
    </source>
</reference>
<protein>
    <submittedName>
        <fullName evidence="2">Uncharacterized protein</fullName>
    </submittedName>
</protein>
<accession>A0A8K0XNF8</accession>
<sequence length="294" mass="32817">MIGNAPLLANTKLATSCGSKGPTSAPIGRPRNSRTVGMDPSRSPRRSVRPAQTIRPTVPDLTNNEGDWIVEEVVDCREEKKKKELLKTAPAAVSAYHRRFPLNPRPPFITLPPVIRASLFSKPFAYTERILRPPGVPRELYNWRTGVFVEMDNEKSRGRDSWEGVMSGIKGAWPLVSIRTLIRFTLRFSYYCLTFSVLVFLQFELVVPPATASFCISSYHYLLHCPIHIIFTLRPSLASASTRPRLFSVAVADSVVAPIHANGLRRHNGISLFPETSSSLCSIRCLQFALLQAK</sequence>
<evidence type="ECO:0000256" key="1">
    <source>
        <dbReference type="SAM" id="MobiDB-lite"/>
    </source>
</evidence>
<evidence type="ECO:0000313" key="3">
    <source>
        <dbReference type="Proteomes" id="UP000813824"/>
    </source>
</evidence>
<dbReference type="EMBL" id="JAEVFJ010000021">
    <property type="protein sequence ID" value="KAH8096997.1"/>
    <property type="molecule type" value="Genomic_DNA"/>
</dbReference>
<dbReference type="AlphaFoldDB" id="A0A8K0XNF8"/>
<name>A0A8K0XNF8_9AGAR</name>
<feature type="region of interest" description="Disordered" evidence="1">
    <location>
        <begin position="1"/>
        <end position="62"/>
    </location>
</feature>
<evidence type="ECO:0000313" key="2">
    <source>
        <dbReference type="EMBL" id="KAH8096997.1"/>
    </source>
</evidence>
<comment type="caution">
    <text evidence="2">The sequence shown here is derived from an EMBL/GenBank/DDBJ whole genome shotgun (WGS) entry which is preliminary data.</text>
</comment>
<proteinExistence type="predicted"/>
<feature type="compositionally biased region" description="Polar residues" evidence="1">
    <location>
        <begin position="12"/>
        <end position="22"/>
    </location>
</feature>
<organism evidence="2 3">
    <name type="scientific">Cristinia sonorae</name>
    <dbReference type="NCBI Taxonomy" id="1940300"/>
    <lineage>
        <taxon>Eukaryota</taxon>
        <taxon>Fungi</taxon>
        <taxon>Dikarya</taxon>
        <taxon>Basidiomycota</taxon>
        <taxon>Agaricomycotina</taxon>
        <taxon>Agaricomycetes</taxon>
        <taxon>Agaricomycetidae</taxon>
        <taxon>Agaricales</taxon>
        <taxon>Pleurotineae</taxon>
        <taxon>Stephanosporaceae</taxon>
        <taxon>Cristinia</taxon>
    </lineage>
</organism>
<dbReference type="Proteomes" id="UP000813824">
    <property type="component" value="Unassembled WGS sequence"/>
</dbReference>
<keyword evidence="3" id="KW-1185">Reference proteome</keyword>
<gene>
    <name evidence="2" type="ORF">BXZ70DRAFT_303760</name>
</gene>